<dbReference type="InterPro" id="IPR000297">
    <property type="entry name" value="PPIase_PpiC"/>
</dbReference>
<evidence type="ECO:0000259" key="4">
    <source>
        <dbReference type="PROSITE" id="PS50198"/>
    </source>
</evidence>
<protein>
    <submittedName>
        <fullName evidence="5">Peptidyl-prolyl cis-trans isomerase</fullName>
    </submittedName>
</protein>
<proteinExistence type="predicted"/>
<dbReference type="PANTHER" id="PTHR47245:SF2">
    <property type="entry name" value="PEPTIDYL-PROLYL CIS-TRANS ISOMERASE HP_0175-RELATED"/>
    <property type="match status" value="1"/>
</dbReference>
<dbReference type="SUPFAM" id="SSF109998">
    <property type="entry name" value="Triger factor/SurA peptide-binding domain-like"/>
    <property type="match status" value="1"/>
</dbReference>
<evidence type="ECO:0000256" key="2">
    <source>
        <dbReference type="SAM" id="MobiDB-lite"/>
    </source>
</evidence>
<evidence type="ECO:0000256" key="1">
    <source>
        <dbReference type="PROSITE-ProRule" id="PRU00278"/>
    </source>
</evidence>
<feature type="region of interest" description="Disordered" evidence="2">
    <location>
        <begin position="1"/>
        <end position="21"/>
    </location>
</feature>
<dbReference type="SUPFAM" id="SSF54534">
    <property type="entry name" value="FKBP-like"/>
    <property type="match status" value="1"/>
</dbReference>
<dbReference type="EMBL" id="JACOPR010000001">
    <property type="protein sequence ID" value="MBC5729370.1"/>
    <property type="molecule type" value="Genomic_DNA"/>
</dbReference>
<evidence type="ECO:0000313" key="5">
    <source>
        <dbReference type="EMBL" id="MBC5729370.1"/>
    </source>
</evidence>
<dbReference type="RefSeq" id="WP_186962784.1">
    <property type="nucleotide sequence ID" value="NZ_JACOPR010000001.1"/>
</dbReference>
<dbReference type="PANTHER" id="PTHR47245">
    <property type="entry name" value="PEPTIDYLPROLYL ISOMERASE"/>
    <property type="match status" value="1"/>
</dbReference>
<dbReference type="Pfam" id="PF00639">
    <property type="entry name" value="Rotamase"/>
    <property type="match status" value="1"/>
</dbReference>
<keyword evidence="1 5" id="KW-0413">Isomerase</keyword>
<gene>
    <name evidence="5" type="ORF">H8S34_00780</name>
</gene>
<name>A0ABR7HPB2_9FIRM</name>
<keyword evidence="6" id="KW-1185">Reference proteome</keyword>
<dbReference type="Gene3D" id="3.10.50.40">
    <property type="match status" value="1"/>
</dbReference>
<comment type="caution">
    <text evidence="5">The sequence shown here is derived from an EMBL/GenBank/DDBJ whole genome shotgun (WGS) entry which is preliminary data.</text>
</comment>
<feature type="transmembrane region" description="Helical" evidence="3">
    <location>
        <begin position="36"/>
        <end position="56"/>
    </location>
</feature>
<dbReference type="InterPro" id="IPR050245">
    <property type="entry name" value="PrsA_foldase"/>
</dbReference>
<dbReference type="InterPro" id="IPR027304">
    <property type="entry name" value="Trigger_fact/SurA_dom_sf"/>
</dbReference>
<keyword evidence="3" id="KW-0472">Membrane</keyword>
<dbReference type="PROSITE" id="PS50198">
    <property type="entry name" value="PPIC_PPIASE_2"/>
    <property type="match status" value="1"/>
</dbReference>
<dbReference type="Proteomes" id="UP000660021">
    <property type="component" value="Unassembled WGS sequence"/>
</dbReference>
<feature type="domain" description="PpiC" evidence="4">
    <location>
        <begin position="356"/>
        <end position="473"/>
    </location>
</feature>
<sequence length="515" mass="57179">MSASREKKQRQDDPNQGLTQKQIKERKEAAIKKRNTVIYTVIGVVVAVLVVALLVWNSGFFQSRTVAMTINGRDYSPAEVSYYYGQTKQSYGYYLSMMGYDSTKSDRDQVVDEESGKTFYDLFMEQAKATMIKEAALADAAREEGVTLTEESQEQLETALESYRSGASQSGYPSLNSFLKAYFGSYMNEKVLRSCLEESLLASQYQTAYSDSLTYDDAALEEYYTENSADLDTFRYHTIFFSGTAESTTDEEGNTVEPTEEEQTAAMEAAKAKADAFRSEVEKSDFATAAEAAKAEDEDLTYEGEMSHVGSALAGPYQEWLSDSSRKAGDITVVESEGSGYYVVQFVERFRNEDDFGTANIRHILVKAEVAEGAEEPTEEAMQAAEDKAQEILDQFKAGDQSADSFAELAKANSEDPGSKDNGGLYEDVTRSTSFFPEFLNWIFADGRKVGDTGLVENTQSGQQGWHVMYLDSVGDPLWKYTAENDLRDADVQTWLEGLQEGYEAVDGSGIQYIG</sequence>
<keyword evidence="3" id="KW-1133">Transmembrane helix</keyword>
<dbReference type="InterPro" id="IPR046357">
    <property type="entry name" value="PPIase_dom_sf"/>
</dbReference>
<feature type="compositionally biased region" description="Basic and acidic residues" evidence="2">
    <location>
        <begin position="1"/>
        <end position="13"/>
    </location>
</feature>
<keyword evidence="3" id="KW-0812">Transmembrane</keyword>
<organism evidence="5 6">
    <name type="scientific">Pseudoflavonifractor hominis</name>
    <dbReference type="NCBI Taxonomy" id="2763059"/>
    <lineage>
        <taxon>Bacteria</taxon>
        <taxon>Bacillati</taxon>
        <taxon>Bacillota</taxon>
        <taxon>Clostridia</taxon>
        <taxon>Eubacteriales</taxon>
        <taxon>Oscillospiraceae</taxon>
        <taxon>Pseudoflavonifractor</taxon>
    </lineage>
</organism>
<keyword evidence="1" id="KW-0697">Rotamase</keyword>
<reference evidence="5 6" key="1">
    <citation type="submission" date="2020-08" db="EMBL/GenBank/DDBJ databases">
        <title>Genome public.</title>
        <authorList>
            <person name="Liu C."/>
            <person name="Sun Q."/>
        </authorList>
    </citation>
    <scope>NUCLEOTIDE SEQUENCE [LARGE SCALE GENOMIC DNA]</scope>
    <source>
        <strain evidence="5 6">New-38</strain>
    </source>
</reference>
<evidence type="ECO:0000313" key="6">
    <source>
        <dbReference type="Proteomes" id="UP000660021"/>
    </source>
</evidence>
<accession>A0ABR7HPB2</accession>
<evidence type="ECO:0000256" key="3">
    <source>
        <dbReference type="SAM" id="Phobius"/>
    </source>
</evidence>
<dbReference type="GO" id="GO:0016853">
    <property type="term" value="F:isomerase activity"/>
    <property type="evidence" value="ECO:0007669"/>
    <property type="project" value="UniProtKB-KW"/>
</dbReference>